<keyword evidence="12" id="KW-1185">Reference proteome</keyword>
<dbReference type="CDD" id="cd18618">
    <property type="entry name" value="GH43_Xsa43E-like"/>
    <property type="match status" value="1"/>
</dbReference>
<gene>
    <name evidence="11" type="ORF">DSM02_1819</name>
</gene>
<dbReference type="InterPro" id="IPR008979">
    <property type="entry name" value="Galactose-bd-like_sf"/>
</dbReference>
<evidence type="ECO:0000256" key="9">
    <source>
        <dbReference type="RuleBase" id="RU361187"/>
    </source>
</evidence>
<keyword evidence="2" id="KW-0858">Xylan degradation</keyword>
<comment type="caution">
    <text evidence="11">The sequence shown here is derived from an EMBL/GenBank/DDBJ whole genome shotgun (WGS) entry which is preliminary data.</text>
</comment>
<dbReference type="Gene3D" id="2.115.10.20">
    <property type="entry name" value="Glycosyl hydrolase domain, family 43"/>
    <property type="match status" value="1"/>
</dbReference>
<dbReference type="SUPFAM" id="SSF49785">
    <property type="entry name" value="Galactose-binding domain-like"/>
    <property type="match status" value="1"/>
</dbReference>
<evidence type="ECO:0000256" key="1">
    <source>
        <dbReference type="ARBA" id="ARBA00009865"/>
    </source>
</evidence>
<keyword evidence="6 9" id="KW-0326">Glycosidase</keyword>
<dbReference type="SMART" id="SM00606">
    <property type="entry name" value="CBD_IV"/>
    <property type="match status" value="1"/>
</dbReference>
<sequence>MKEIRTKHMGFTAQLFLFLAVFSYEVRAQNPIIQTYYTADPAPMVYGDRVYMYTTHDQDTASTFFRMYDWRAYSTDDMVNWTDHGKIFSLDDISWGNDRAWAAQTVARNDKFYLYFCALNEQKNKMSVGVAVSDKPEGPFKDALGTSLVDADWGDIDPTVLIDDDGDAYMYWGNPKLHYVKLNEDMISYDKEVGVVEVAVTPEAFGPGGKRNPERGGYVEGPWLHKRKDLYYLLYPAGGIPEHLAYSTSKSPVGPWKYQDTIMPVIQEGGAFTNHPGLVEFKGQPYLFYHNGDLPGGQGFRRSVCAVDFEFNADGSIPLMEHSREGITKAVKNLNPYQRVEAETIAWSEGAKTDQNDEVGVFVNQIHDGDYIKVRAVDFGEKSPKKFFAHLAGGVAGSTIEIRLDGVDQQLIGTLVVPASGNREVYKEISTKIDGAKGVHDLYLVFKGTAKEELFNFDSWYFK</sequence>
<dbReference type="Proteomes" id="UP000289859">
    <property type="component" value="Unassembled WGS sequence"/>
</dbReference>
<dbReference type="Pfam" id="PF03422">
    <property type="entry name" value="CBM_6"/>
    <property type="match status" value="1"/>
</dbReference>
<dbReference type="CDD" id="cd04084">
    <property type="entry name" value="CBM6_xylanase-like"/>
    <property type="match status" value="1"/>
</dbReference>
<evidence type="ECO:0000256" key="4">
    <source>
        <dbReference type="ARBA" id="ARBA00022801"/>
    </source>
</evidence>
<evidence type="ECO:0000256" key="5">
    <source>
        <dbReference type="ARBA" id="ARBA00023277"/>
    </source>
</evidence>
<dbReference type="InterPro" id="IPR005084">
    <property type="entry name" value="CBM6"/>
</dbReference>
<evidence type="ECO:0000313" key="12">
    <source>
        <dbReference type="Proteomes" id="UP000289859"/>
    </source>
</evidence>
<dbReference type="GO" id="GO:0004553">
    <property type="term" value="F:hydrolase activity, hydrolyzing O-glycosyl compounds"/>
    <property type="evidence" value="ECO:0007669"/>
    <property type="project" value="InterPro"/>
</dbReference>
<dbReference type="InterPro" id="IPR023296">
    <property type="entry name" value="Glyco_hydro_beta-prop_sf"/>
</dbReference>
<evidence type="ECO:0000256" key="7">
    <source>
        <dbReference type="PIRSR" id="PIRSR606710-1"/>
    </source>
</evidence>
<keyword evidence="5" id="KW-0119">Carbohydrate metabolism</keyword>
<evidence type="ECO:0000256" key="3">
    <source>
        <dbReference type="ARBA" id="ARBA00022729"/>
    </source>
</evidence>
<organism evidence="11 12">
    <name type="scientific">Leeuwenhoekiella polynyae</name>
    <dbReference type="NCBI Taxonomy" id="1550906"/>
    <lineage>
        <taxon>Bacteria</taxon>
        <taxon>Pseudomonadati</taxon>
        <taxon>Bacteroidota</taxon>
        <taxon>Flavobacteriia</taxon>
        <taxon>Flavobacteriales</taxon>
        <taxon>Flavobacteriaceae</taxon>
        <taxon>Leeuwenhoekiella</taxon>
    </lineage>
</organism>
<dbReference type="Gene3D" id="2.60.120.260">
    <property type="entry name" value="Galactose-binding domain-like"/>
    <property type="match status" value="1"/>
</dbReference>
<proteinExistence type="inferred from homology"/>
<dbReference type="EMBL" id="QOVK01000006">
    <property type="protein sequence ID" value="RXG22220.1"/>
    <property type="molecule type" value="Genomic_DNA"/>
</dbReference>
<feature type="active site" description="Proton acceptor" evidence="7">
    <location>
        <position position="40"/>
    </location>
</feature>
<name>A0A4Q0P6G0_9FLAO</name>
<reference evidence="11 12" key="1">
    <citation type="submission" date="2018-07" db="EMBL/GenBank/DDBJ databases">
        <title>Leeuwenhoekiella genomics.</title>
        <authorList>
            <person name="Tahon G."/>
            <person name="Willems A."/>
        </authorList>
    </citation>
    <scope>NUCLEOTIDE SEQUENCE [LARGE SCALE GENOMIC DNA]</scope>
    <source>
        <strain evidence="11 12">LMG 29608</strain>
    </source>
</reference>
<keyword evidence="2" id="KW-0624">Polysaccharide degradation</keyword>
<dbReference type="GO" id="GO:0045493">
    <property type="term" value="P:xylan catabolic process"/>
    <property type="evidence" value="ECO:0007669"/>
    <property type="project" value="UniProtKB-KW"/>
</dbReference>
<evidence type="ECO:0000256" key="8">
    <source>
        <dbReference type="PIRSR" id="PIRSR606710-2"/>
    </source>
</evidence>
<evidence type="ECO:0000313" key="11">
    <source>
        <dbReference type="EMBL" id="RXG22220.1"/>
    </source>
</evidence>
<dbReference type="GO" id="GO:0030246">
    <property type="term" value="F:carbohydrate binding"/>
    <property type="evidence" value="ECO:0007669"/>
    <property type="project" value="InterPro"/>
</dbReference>
<protein>
    <submittedName>
        <fullName evidence="11">Carbohydrate binding protein with CBM6 domain</fullName>
    </submittedName>
</protein>
<evidence type="ECO:0000259" key="10">
    <source>
        <dbReference type="PROSITE" id="PS51175"/>
    </source>
</evidence>
<dbReference type="AlphaFoldDB" id="A0A4Q0P6G0"/>
<feature type="domain" description="CBM6" evidence="10">
    <location>
        <begin position="338"/>
        <end position="463"/>
    </location>
</feature>
<dbReference type="InterPro" id="IPR006710">
    <property type="entry name" value="Glyco_hydro_43"/>
</dbReference>
<accession>A0A4Q0P6G0</accession>
<dbReference type="InterPro" id="IPR006584">
    <property type="entry name" value="Cellulose-bd_IV"/>
</dbReference>
<feature type="site" description="Important for catalytic activity, responsible for pKa modulation of the active site Glu and correct orientation of both the proton donor and substrate" evidence="8">
    <location>
        <position position="157"/>
    </location>
</feature>
<dbReference type="SUPFAM" id="SSF75005">
    <property type="entry name" value="Arabinanase/levansucrase/invertase"/>
    <property type="match status" value="1"/>
</dbReference>
<keyword evidence="4 9" id="KW-0378">Hydrolase</keyword>
<evidence type="ECO:0000256" key="2">
    <source>
        <dbReference type="ARBA" id="ARBA00022651"/>
    </source>
</evidence>
<feature type="active site" description="Proton donor" evidence="7">
    <location>
        <position position="220"/>
    </location>
</feature>
<dbReference type="PANTHER" id="PTHR43772:SF2">
    <property type="entry name" value="PUTATIVE (AFU_ORTHOLOGUE AFUA_2G04480)-RELATED"/>
    <property type="match status" value="1"/>
</dbReference>
<dbReference type="RefSeq" id="WP_240674017.1">
    <property type="nucleotide sequence ID" value="NZ_JBHUOO010000046.1"/>
</dbReference>
<dbReference type="Pfam" id="PF04616">
    <property type="entry name" value="Glyco_hydro_43"/>
    <property type="match status" value="1"/>
</dbReference>
<evidence type="ECO:0000256" key="6">
    <source>
        <dbReference type="ARBA" id="ARBA00023295"/>
    </source>
</evidence>
<comment type="similarity">
    <text evidence="1 9">Belongs to the glycosyl hydrolase 43 family.</text>
</comment>
<keyword evidence="3" id="KW-0732">Signal</keyword>
<dbReference type="PROSITE" id="PS51175">
    <property type="entry name" value="CBM6"/>
    <property type="match status" value="1"/>
</dbReference>
<dbReference type="PANTHER" id="PTHR43772">
    <property type="entry name" value="ENDO-1,4-BETA-XYLANASE"/>
    <property type="match status" value="1"/>
</dbReference>
<dbReference type="InterPro" id="IPR052176">
    <property type="entry name" value="Glycosyl_Hydrlase_43_Enz"/>
</dbReference>